<organism evidence="2 3">
    <name type="scientific">Teladorsagia circumcincta</name>
    <name type="common">Brown stomach worm</name>
    <name type="synonym">Ostertagia circumcincta</name>
    <dbReference type="NCBI Taxonomy" id="45464"/>
    <lineage>
        <taxon>Eukaryota</taxon>
        <taxon>Metazoa</taxon>
        <taxon>Ecdysozoa</taxon>
        <taxon>Nematoda</taxon>
        <taxon>Chromadorea</taxon>
        <taxon>Rhabditida</taxon>
        <taxon>Rhabditina</taxon>
        <taxon>Rhabditomorpha</taxon>
        <taxon>Strongyloidea</taxon>
        <taxon>Trichostrongylidae</taxon>
        <taxon>Teladorsagia</taxon>
    </lineage>
</organism>
<dbReference type="PANTHER" id="PTHR10504">
    <property type="entry name" value="BACTERICIDAL PERMEABILITY-INCREASING BPI PROTEIN-RELATED"/>
    <property type="match status" value="1"/>
</dbReference>
<sequence length="313" mass="34807">MNRLRDAPLQRTASVRVANRVRRQANTPSFLRSFDLSRANSLILDYAILDGPFMSARGIEMSTSGEISSPGRKTPFGPLPLSLPRTVSPNLLQLVVSDYVPNALMYHGHLIGLFNTRIDTATPQLGPVMRTTCDVGSGTLFCVGDLFPTLRDLFPNRGVIFSFSTIKAPAVVVRQPERGGIRFQMLGLIEVAMTGMNNEAPIGSMEIHIEASMKMRMSSKNVRGKVNLETIRLVTRSPQTLVQDELDDAGFLSREILQRMVNDILKQGIPIPVHPLFRLQKPKLSLADRSMVLETNFQLNQNIIRQLISEKLA</sequence>
<evidence type="ECO:0000313" key="3">
    <source>
        <dbReference type="Proteomes" id="UP000230423"/>
    </source>
</evidence>
<dbReference type="Gene3D" id="3.15.20.10">
    <property type="entry name" value="Bactericidal permeability-increasing protein, domain 2"/>
    <property type="match status" value="1"/>
</dbReference>
<dbReference type="Proteomes" id="UP000230423">
    <property type="component" value="Unassembled WGS sequence"/>
</dbReference>
<dbReference type="SMART" id="SM00329">
    <property type="entry name" value="BPI2"/>
    <property type="match status" value="1"/>
</dbReference>
<protein>
    <submittedName>
        <fullName evidence="2">LBP / BPI / CETP family protein</fullName>
    </submittedName>
</protein>
<evidence type="ECO:0000259" key="1">
    <source>
        <dbReference type="SMART" id="SM00329"/>
    </source>
</evidence>
<reference evidence="2 3" key="1">
    <citation type="submission" date="2015-09" db="EMBL/GenBank/DDBJ databases">
        <title>Draft genome of the parasitic nematode Teladorsagia circumcincta isolate WARC Sus (inbred).</title>
        <authorList>
            <person name="Mitreva M."/>
        </authorList>
    </citation>
    <scope>NUCLEOTIDE SEQUENCE [LARGE SCALE GENOMIC DNA]</scope>
    <source>
        <strain evidence="2 3">S</strain>
    </source>
</reference>
<dbReference type="GO" id="GO:0008289">
    <property type="term" value="F:lipid binding"/>
    <property type="evidence" value="ECO:0007669"/>
    <property type="project" value="InterPro"/>
</dbReference>
<dbReference type="EMBL" id="KZ357455">
    <property type="protein sequence ID" value="PIO59582.1"/>
    <property type="molecule type" value="Genomic_DNA"/>
</dbReference>
<dbReference type="PANTHER" id="PTHR10504:SF139">
    <property type="entry name" value="BPI2 DOMAIN-CONTAINING PROTEIN"/>
    <property type="match status" value="1"/>
</dbReference>
<keyword evidence="3" id="KW-1185">Reference proteome</keyword>
<gene>
    <name evidence="2" type="ORF">TELCIR_18953</name>
</gene>
<dbReference type="AlphaFoldDB" id="A0A2G9TQ38"/>
<dbReference type="Pfam" id="PF02886">
    <property type="entry name" value="LBP_BPI_CETP_C"/>
    <property type="match status" value="1"/>
</dbReference>
<accession>A0A2G9TQ38</accession>
<proteinExistence type="predicted"/>
<name>A0A2G9TQ38_TELCI</name>
<evidence type="ECO:0000313" key="2">
    <source>
        <dbReference type="EMBL" id="PIO59582.1"/>
    </source>
</evidence>
<dbReference type="GO" id="GO:0005615">
    <property type="term" value="C:extracellular space"/>
    <property type="evidence" value="ECO:0007669"/>
    <property type="project" value="TreeGrafter"/>
</dbReference>
<dbReference type="OrthoDB" id="10255543at2759"/>
<dbReference type="InterPro" id="IPR017943">
    <property type="entry name" value="Bactericidal_perm-incr_a/b_dom"/>
</dbReference>
<dbReference type="InterPro" id="IPR001124">
    <property type="entry name" value="Lipid-bd_serum_glycop_C"/>
</dbReference>
<feature type="domain" description="Lipid-binding serum glycoprotein C-terminal" evidence="1">
    <location>
        <begin position="86"/>
        <end position="295"/>
    </location>
</feature>
<dbReference type="SUPFAM" id="SSF55394">
    <property type="entry name" value="Bactericidal permeability-increasing protein, BPI"/>
    <property type="match status" value="1"/>
</dbReference>
<dbReference type="InterPro" id="IPR032942">
    <property type="entry name" value="BPI/LBP/Plunc"/>
</dbReference>